<comment type="caution">
    <text evidence="2">The sequence shown here is derived from an EMBL/GenBank/DDBJ whole genome shotgun (WGS) entry which is preliminary data.</text>
</comment>
<dbReference type="InterPro" id="IPR027417">
    <property type="entry name" value="P-loop_NTPase"/>
</dbReference>
<reference evidence="2" key="1">
    <citation type="submission" date="2020-05" db="EMBL/GenBank/DDBJ databases">
        <title>WGS assembly of Panicum virgatum.</title>
        <authorList>
            <person name="Lovell J.T."/>
            <person name="Jenkins J."/>
            <person name="Shu S."/>
            <person name="Juenger T.E."/>
            <person name="Schmutz J."/>
        </authorList>
    </citation>
    <scope>NUCLEOTIDE SEQUENCE</scope>
    <source>
        <strain evidence="2">AP13</strain>
    </source>
</reference>
<sequence length="138" mass="15221">MAAPADTGAAAAAASTLVPHQLATPHGDLAEILPSLPLETRCLPPFHLRRYKGFSLTEKALTGYFPAIHAHFEPRPDDIFLVSFPKSGTTWLKPQGPRLRDVEPGRAPAIRRRPPAPPAQPPRLREVPRGEWCRRDGR</sequence>
<keyword evidence="3" id="KW-1185">Reference proteome</keyword>
<dbReference type="SUPFAM" id="SSF52540">
    <property type="entry name" value="P-loop containing nucleoside triphosphate hydrolases"/>
    <property type="match status" value="1"/>
</dbReference>
<protein>
    <recommendedName>
        <fullName evidence="4">Sulfotransferase</fullName>
    </recommendedName>
</protein>
<accession>A0A8T0TNC0</accession>
<proteinExistence type="predicted"/>
<evidence type="ECO:0000313" key="2">
    <source>
        <dbReference type="EMBL" id="KAG2610286.1"/>
    </source>
</evidence>
<gene>
    <name evidence="2" type="ORF">PVAP13_4KG179466</name>
</gene>
<evidence type="ECO:0000256" key="1">
    <source>
        <dbReference type="SAM" id="MobiDB-lite"/>
    </source>
</evidence>
<organism evidence="2 3">
    <name type="scientific">Panicum virgatum</name>
    <name type="common">Blackwell switchgrass</name>
    <dbReference type="NCBI Taxonomy" id="38727"/>
    <lineage>
        <taxon>Eukaryota</taxon>
        <taxon>Viridiplantae</taxon>
        <taxon>Streptophyta</taxon>
        <taxon>Embryophyta</taxon>
        <taxon>Tracheophyta</taxon>
        <taxon>Spermatophyta</taxon>
        <taxon>Magnoliopsida</taxon>
        <taxon>Liliopsida</taxon>
        <taxon>Poales</taxon>
        <taxon>Poaceae</taxon>
        <taxon>PACMAD clade</taxon>
        <taxon>Panicoideae</taxon>
        <taxon>Panicodae</taxon>
        <taxon>Paniceae</taxon>
        <taxon>Panicinae</taxon>
        <taxon>Panicum</taxon>
        <taxon>Panicum sect. Hiantes</taxon>
    </lineage>
</organism>
<dbReference type="EMBL" id="CM029043">
    <property type="protein sequence ID" value="KAG2610286.1"/>
    <property type="molecule type" value="Genomic_DNA"/>
</dbReference>
<feature type="compositionally biased region" description="Basic and acidic residues" evidence="1">
    <location>
        <begin position="123"/>
        <end position="138"/>
    </location>
</feature>
<dbReference type="Proteomes" id="UP000823388">
    <property type="component" value="Chromosome 4K"/>
</dbReference>
<evidence type="ECO:0008006" key="4">
    <source>
        <dbReference type="Google" id="ProtNLM"/>
    </source>
</evidence>
<evidence type="ECO:0000313" key="3">
    <source>
        <dbReference type="Proteomes" id="UP000823388"/>
    </source>
</evidence>
<feature type="region of interest" description="Disordered" evidence="1">
    <location>
        <begin position="92"/>
        <end position="138"/>
    </location>
</feature>
<name>A0A8T0TNC0_PANVG</name>
<dbReference type="Gene3D" id="3.40.50.300">
    <property type="entry name" value="P-loop containing nucleotide triphosphate hydrolases"/>
    <property type="match status" value="1"/>
</dbReference>
<dbReference type="AlphaFoldDB" id="A0A8T0TNC0"/>